<dbReference type="Proteomes" id="UP000596661">
    <property type="component" value="Chromosome 8"/>
</dbReference>
<evidence type="ECO:0000313" key="3">
    <source>
        <dbReference type="Proteomes" id="UP000596661"/>
    </source>
</evidence>
<sequence>MADNEENDSSHPEETKGHPGKESMGSWRPPNLRTTCSTRSTHLRRSQCDNDRNLEAGNKETNTNVGGSISIREGAYDPIGTYHWLTLLQKVEFATVSKMLCSGDRR</sequence>
<proteinExistence type="predicted"/>
<accession>A0A803Q8B9</accession>
<feature type="region of interest" description="Disordered" evidence="1">
    <location>
        <begin position="1"/>
        <end position="70"/>
    </location>
</feature>
<name>A0A803Q8B9_CANSA</name>
<evidence type="ECO:0000313" key="2">
    <source>
        <dbReference type="EnsemblPlants" id="cds.evm.model.08.1327"/>
    </source>
</evidence>
<organism evidence="2 3">
    <name type="scientific">Cannabis sativa</name>
    <name type="common">Hemp</name>
    <name type="synonym">Marijuana</name>
    <dbReference type="NCBI Taxonomy" id="3483"/>
    <lineage>
        <taxon>Eukaryota</taxon>
        <taxon>Viridiplantae</taxon>
        <taxon>Streptophyta</taxon>
        <taxon>Embryophyta</taxon>
        <taxon>Tracheophyta</taxon>
        <taxon>Spermatophyta</taxon>
        <taxon>Magnoliopsida</taxon>
        <taxon>eudicotyledons</taxon>
        <taxon>Gunneridae</taxon>
        <taxon>Pentapetalae</taxon>
        <taxon>rosids</taxon>
        <taxon>fabids</taxon>
        <taxon>Rosales</taxon>
        <taxon>Cannabaceae</taxon>
        <taxon>Cannabis</taxon>
    </lineage>
</organism>
<feature type="compositionally biased region" description="Basic and acidic residues" evidence="1">
    <location>
        <begin position="8"/>
        <end position="21"/>
    </location>
</feature>
<reference evidence="2" key="2">
    <citation type="submission" date="2021-03" db="UniProtKB">
        <authorList>
            <consortium name="EnsemblPlants"/>
        </authorList>
    </citation>
    <scope>IDENTIFICATION</scope>
</reference>
<dbReference type="Gramene" id="evm.model.08.1327">
    <property type="protein sequence ID" value="cds.evm.model.08.1327"/>
    <property type="gene ID" value="evm.TU.08.1327"/>
</dbReference>
<dbReference type="AlphaFoldDB" id="A0A803Q8B9"/>
<dbReference type="EMBL" id="UZAU01000707">
    <property type="status" value="NOT_ANNOTATED_CDS"/>
    <property type="molecule type" value="Genomic_DNA"/>
</dbReference>
<protein>
    <submittedName>
        <fullName evidence="2">Uncharacterized protein</fullName>
    </submittedName>
</protein>
<feature type="compositionally biased region" description="Basic and acidic residues" evidence="1">
    <location>
        <begin position="46"/>
        <end position="58"/>
    </location>
</feature>
<reference evidence="2" key="1">
    <citation type="submission" date="2018-11" db="EMBL/GenBank/DDBJ databases">
        <authorList>
            <person name="Grassa J C."/>
        </authorList>
    </citation>
    <scope>NUCLEOTIDE SEQUENCE [LARGE SCALE GENOMIC DNA]</scope>
</reference>
<dbReference type="EnsemblPlants" id="evm.model.08.1327">
    <property type="protein sequence ID" value="cds.evm.model.08.1327"/>
    <property type="gene ID" value="evm.TU.08.1327"/>
</dbReference>
<keyword evidence="3" id="KW-1185">Reference proteome</keyword>
<evidence type="ECO:0000256" key="1">
    <source>
        <dbReference type="SAM" id="MobiDB-lite"/>
    </source>
</evidence>